<dbReference type="Gramene" id="Psat05G0679700-T1">
    <property type="protein sequence ID" value="KAI5411863.1"/>
    <property type="gene ID" value="KIW84_056797"/>
</dbReference>
<organism evidence="3 4">
    <name type="scientific">Pisum sativum</name>
    <name type="common">Garden pea</name>
    <name type="synonym">Lathyrus oleraceus</name>
    <dbReference type="NCBI Taxonomy" id="3888"/>
    <lineage>
        <taxon>Eukaryota</taxon>
        <taxon>Viridiplantae</taxon>
        <taxon>Streptophyta</taxon>
        <taxon>Embryophyta</taxon>
        <taxon>Tracheophyta</taxon>
        <taxon>Spermatophyta</taxon>
        <taxon>Magnoliopsida</taxon>
        <taxon>eudicotyledons</taxon>
        <taxon>Gunneridae</taxon>
        <taxon>Pentapetalae</taxon>
        <taxon>rosids</taxon>
        <taxon>fabids</taxon>
        <taxon>Fabales</taxon>
        <taxon>Fabaceae</taxon>
        <taxon>Papilionoideae</taxon>
        <taxon>50 kb inversion clade</taxon>
        <taxon>NPAAA clade</taxon>
        <taxon>Hologalegina</taxon>
        <taxon>IRL clade</taxon>
        <taxon>Fabeae</taxon>
        <taxon>Lathyrus</taxon>
    </lineage>
</organism>
<accession>A0A9D5AK46</accession>
<feature type="compositionally biased region" description="Basic and acidic residues" evidence="1">
    <location>
        <begin position="131"/>
        <end position="142"/>
    </location>
</feature>
<feature type="domain" description="PB1-like" evidence="2">
    <location>
        <begin position="2"/>
        <end position="97"/>
    </location>
</feature>
<dbReference type="EMBL" id="JAMSHJ010000005">
    <property type="protein sequence ID" value="KAI5411863.1"/>
    <property type="molecule type" value="Genomic_DNA"/>
</dbReference>
<gene>
    <name evidence="3" type="ORF">KIW84_056797</name>
</gene>
<feature type="compositionally biased region" description="Basic residues" evidence="1">
    <location>
        <begin position="161"/>
        <end position="175"/>
    </location>
</feature>
<evidence type="ECO:0000259" key="2">
    <source>
        <dbReference type="Pfam" id="PF26130"/>
    </source>
</evidence>
<evidence type="ECO:0000313" key="3">
    <source>
        <dbReference type="EMBL" id="KAI5411863.1"/>
    </source>
</evidence>
<name>A0A9D5AK46_PEA</name>
<dbReference type="InterPro" id="IPR058594">
    <property type="entry name" value="PB1-like_dom_pln"/>
</dbReference>
<evidence type="ECO:0000256" key="1">
    <source>
        <dbReference type="SAM" id="MobiDB-lite"/>
    </source>
</evidence>
<dbReference type="Proteomes" id="UP001058974">
    <property type="component" value="Chromosome 5"/>
</dbReference>
<dbReference type="Pfam" id="PF26130">
    <property type="entry name" value="PB1-like"/>
    <property type="match status" value="1"/>
</dbReference>
<proteinExistence type="predicted"/>
<feature type="region of interest" description="Disordered" evidence="1">
    <location>
        <begin position="160"/>
        <end position="218"/>
    </location>
</feature>
<protein>
    <recommendedName>
        <fullName evidence="2">PB1-like domain-containing protein</fullName>
    </recommendedName>
</protein>
<comment type="caution">
    <text evidence="3">The sequence shown here is derived from an EMBL/GenBank/DDBJ whole genome shotgun (WGS) entry which is preliminary data.</text>
</comment>
<keyword evidence="4" id="KW-1185">Reference proteome</keyword>
<feature type="region of interest" description="Disordered" evidence="1">
    <location>
        <begin position="117"/>
        <end position="145"/>
    </location>
</feature>
<dbReference type="AlphaFoldDB" id="A0A9D5AK46"/>
<evidence type="ECO:0000313" key="4">
    <source>
        <dbReference type="Proteomes" id="UP001058974"/>
    </source>
</evidence>
<reference evidence="3 4" key="1">
    <citation type="journal article" date="2022" name="Nat. Genet.">
        <title>Improved pea reference genome and pan-genome highlight genomic features and evolutionary characteristics.</title>
        <authorList>
            <person name="Yang T."/>
            <person name="Liu R."/>
            <person name="Luo Y."/>
            <person name="Hu S."/>
            <person name="Wang D."/>
            <person name="Wang C."/>
            <person name="Pandey M.K."/>
            <person name="Ge S."/>
            <person name="Xu Q."/>
            <person name="Li N."/>
            <person name="Li G."/>
            <person name="Huang Y."/>
            <person name="Saxena R.K."/>
            <person name="Ji Y."/>
            <person name="Li M."/>
            <person name="Yan X."/>
            <person name="He Y."/>
            <person name="Liu Y."/>
            <person name="Wang X."/>
            <person name="Xiang C."/>
            <person name="Varshney R.K."/>
            <person name="Ding H."/>
            <person name="Gao S."/>
            <person name="Zong X."/>
        </authorList>
    </citation>
    <scope>NUCLEOTIDE SEQUENCE [LARGE SCALE GENOMIC DNA]</scope>
    <source>
        <strain evidence="3 4">cv. Zhongwan 6</strain>
    </source>
</reference>
<sequence length="218" mass="24921">MFSVVFHHNGEFVREKTMFYRGGVQSTVHEQNIKKYGLSEVMNIVLDGDYERKKFRVWRKLECISDCYFKINNDHRAIGVATYNIGNSIEGHLYVKHNVKDIKVKVVEPQCIDVTIRNESSDEDADESDDDARNVRPKEGSNKVDINGKSYRIKMCGIKSPMKKNKLTPKKKIKVKVMSPAKKSKDVAEEKDHKPKDGGKDQYVSDELGSSDPYASED</sequence>
<feature type="compositionally biased region" description="Basic and acidic residues" evidence="1">
    <location>
        <begin position="183"/>
        <end position="200"/>
    </location>
</feature>
<feature type="compositionally biased region" description="Acidic residues" evidence="1">
    <location>
        <begin position="121"/>
        <end position="130"/>
    </location>
</feature>